<dbReference type="PANTHER" id="PTHR43818">
    <property type="entry name" value="BCDNA.GH03377"/>
    <property type="match status" value="1"/>
</dbReference>
<dbReference type="Gene3D" id="3.30.360.10">
    <property type="entry name" value="Dihydrodipicolinate Reductase, domain 2"/>
    <property type="match status" value="1"/>
</dbReference>
<sequence length="309" mass="34031">MPKQISVGLVGVGKIARDQHLPALAGNDGFELVACASRNAQVDGVRNYKTVQELLAAEPDLDAVSLCATPQVRFEQARAALLAGKHVMLEKPPGASVVEVTVLAALAQEKGCSLFASWHSRYAPGVETARAWLAQREIKSVTVLWKEDVRKWHPNQDWIWEAGGLGVFDPGINALSIITRILPRAFFLKSAELWVPSNRQTPIAANLNFIDDHDTPVRAEFDWRHGSEELWQIEVTTSSGVLRLAQGGKQLHIDGVAVDVGPEREYPGLYERFHELITAGRSDVDLRPLEHVADALLLGHRHAVEAFVE</sequence>
<evidence type="ECO:0000313" key="2">
    <source>
        <dbReference type="EMBL" id="SIO40932.1"/>
    </source>
</evidence>
<dbReference type="GO" id="GO:0000166">
    <property type="term" value="F:nucleotide binding"/>
    <property type="evidence" value="ECO:0007669"/>
    <property type="project" value="InterPro"/>
</dbReference>
<dbReference type="EMBL" id="FSRM01000002">
    <property type="protein sequence ID" value="SIO40932.1"/>
    <property type="molecule type" value="Genomic_DNA"/>
</dbReference>
<gene>
    <name evidence="2" type="ORF">SAMN05444168_4073</name>
</gene>
<dbReference type="SUPFAM" id="SSF51735">
    <property type="entry name" value="NAD(P)-binding Rossmann-fold domains"/>
    <property type="match status" value="1"/>
</dbReference>
<feature type="domain" description="Gfo/Idh/MocA-like oxidoreductase N-terminal" evidence="1">
    <location>
        <begin position="5"/>
        <end position="115"/>
    </location>
</feature>
<dbReference type="OrthoDB" id="9813657at2"/>
<accession>A0A1N6J9H9</accession>
<dbReference type="InterPro" id="IPR050463">
    <property type="entry name" value="Gfo/Idh/MocA_oxidrdct_glycsds"/>
</dbReference>
<dbReference type="PANTHER" id="PTHR43818:SF7">
    <property type="entry name" value="DEHYDROGENASE"/>
    <property type="match status" value="1"/>
</dbReference>
<dbReference type="Proteomes" id="UP000184693">
    <property type="component" value="Unassembled WGS sequence"/>
</dbReference>
<protein>
    <submittedName>
        <fullName evidence="2">L-arabinose 1-dehydrogenase (NADP+)</fullName>
    </submittedName>
</protein>
<evidence type="ECO:0000313" key="3">
    <source>
        <dbReference type="Proteomes" id="UP000184693"/>
    </source>
</evidence>
<name>A0A1N6J9H9_9BURK</name>
<dbReference type="Gene3D" id="3.40.50.720">
    <property type="entry name" value="NAD(P)-binding Rossmann-like Domain"/>
    <property type="match status" value="1"/>
</dbReference>
<reference evidence="2 3" key="1">
    <citation type="submission" date="2016-11" db="EMBL/GenBank/DDBJ databases">
        <authorList>
            <person name="Jaros S."/>
            <person name="Januszkiewicz K."/>
            <person name="Wedrychowicz H."/>
        </authorList>
    </citation>
    <scope>NUCLEOTIDE SEQUENCE [LARGE SCALE GENOMIC DNA]</scope>
    <source>
        <strain evidence="2 3">GAS86</strain>
    </source>
</reference>
<dbReference type="AlphaFoldDB" id="A0A1N6J9H9"/>
<organism evidence="2 3">
    <name type="scientific">Paraburkholderia phenazinium</name>
    <dbReference type="NCBI Taxonomy" id="60549"/>
    <lineage>
        <taxon>Bacteria</taxon>
        <taxon>Pseudomonadati</taxon>
        <taxon>Pseudomonadota</taxon>
        <taxon>Betaproteobacteria</taxon>
        <taxon>Burkholderiales</taxon>
        <taxon>Burkholderiaceae</taxon>
        <taxon>Paraburkholderia</taxon>
    </lineage>
</organism>
<dbReference type="InterPro" id="IPR036291">
    <property type="entry name" value="NAD(P)-bd_dom_sf"/>
</dbReference>
<dbReference type="RefSeq" id="WP_074266216.1">
    <property type="nucleotide sequence ID" value="NZ_FSRM01000002.1"/>
</dbReference>
<dbReference type="InterPro" id="IPR000683">
    <property type="entry name" value="Gfo/Idh/MocA-like_OxRdtase_N"/>
</dbReference>
<dbReference type="Pfam" id="PF01408">
    <property type="entry name" value="GFO_IDH_MocA"/>
    <property type="match status" value="1"/>
</dbReference>
<proteinExistence type="predicted"/>
<evidence type="ECO:0000259" key="1">
    <source>
        <dbReference type="Pfam" id="PF01408"/>
    </source>
</evidence>